<organism evidence="4 5">
    <name type="scientific">Maribacter spongiicola</name>
    <dbReference type="NCBI Taxonomy" id="1206753"/>
    <lineage>
        <taxon>Bacteria</taxon>
        <taxon>Pseudomonadati</taxon>
        <taxon>Bacteroidota</taxon>
        <taxon>Flavobacteriia</taxon>
        <taxon>Flavobacteriales</taxon>
        <taxon>Flavobacteriaceae</taxon>
        <taxon>Maribacter</taxon>
    </lineage>
</organism>
<evidence type="ECO:0000256" key="1">
    <source>
        <dbReference type="PIRSR" id="PIRSR640198-1"/>
    </source>
</evidence>
<dbReference type="Proteomes" id="UP000294749">
    <property type="component" value="Unassembled WGS sequence"/>
</dbReference>
<dbReference type="Gene3D" id="1.10.3290.10">
    <property type="entry name" value="Fido-like domain"/>
    <property type="match status" value="1"/>
</dbReference>
<dbReference type="Pfam" id="PF02661">
    <property type="entry name" value="Fic"/>
    <property type="match status" value="1"/>
</dbReference>
<dbReference type="RefSeq" id="WP_133685936.1">
    <property type="nucleotide sequence ID" value="NZ_SOAY01000010.1"/>
</dbReference>
<evidence type="ECO:0000256" key="2">
    <source>
        <dbReference type="SAM" id="MobiDB-lite"/>
    </source>
</evidence>
<sequence length="203" mass="24172">MGLEFVYKDGQTPLEEEEEEEEEKDGHKIKLITTQGELDEFEQLNIEKAVEWTIRTNLKPENILTEKFIKDLHKKMYADVWKWAGEFRRTEKNIGIPWTKIRLELKNLLDDTEYWTENKTFSPEEIAIRFKHRIVSIHCFPNGNGRHSRMMADIIMESIFRNEIFSWHQSNMVKANEIRKEYINALQEADNGNVKPLIEFAKN</sequence>
<dbReference type="AlphaFoldDB" id="A0A4R7K6H9"/>
<evidence type="ECO:0000313" key="4">
    <source>
        <dbReference type="EMBL" id="TDT46461.1"/>
    </source>
</evidence>
<feature type="compositionally biased region" description="Acidic residues" evidence="2">
    <location>
        <begin position="14"/>
        <end position="23"/>
    </location>
</feature>
<gene>
    <name evidence="4" type="ORF">CLV90_0511</name>
</gene>
<accession>A0A4R7K6H9</accession>
<protein>
    <submittedName>
        <fullName evidence="4">Fic-DOC domain mobile mystery protein B</fullName>
    </submittedName>
</protein>
<comment type="caution">
    <text evidence="4">The sequence shown here is derived from an EMBL/GenBank/DDBJ whole genome shotgun (WGS) entry which is preliminary data.</text>
</comment>
<dbReference type="InterPro" id="IPR003812">
    <property type="entry name" value="Fido"/>
</dbReference>
<dbReference type="SUPFAM" id="SSF140931">
    <property type="entry name" value="Fic-like"/>
    <property type="match status" value="1"/>
</dbReference>
<dbReference type="NCBIfam" id="TIGR02613">
    <property type="entry name" value="mob_myst_B"/>
    <property type="match status" value="1"/>
</dbReference>
<dbReference type="PANTHER" id="PTHR13504">
    <property type="entry name" value="FIDO DOMAIN-CONTAINING PROTEIN DDB_G0283145"/>
    <property type="match status" value="1"/>
</dbReference>
<dbReference type="PANTHER" id="PTHR13504:SF39">
    <property type="entry name" value="CELL FILAMENTATION PROTEIN"/>
    <property type="match status" value="1"/>
</dbReference>
<dbReference type="PROSITE" id="PS51459">
    <property type="entry name" value="FIDO"/>
    <property type="match status" value="1"/>
</dbReference>
<feature type="region of interest" description="Disordered" evidence="2">
    <location>
        <begin position="1"/>
        <end position="26"/>
    </location>
</feature>
<evidence type="ECO:0000259" key="3">
    <source>
        <dbReference type="PROSITE" id="PS51459"/>
    </source>
</evidence>
<feature type="domain" description="Fido" evidence="3">
    <location>
        <begin position="64"/>
        <end position="203"/>
    </location>
</feature>
<keyword evidence="5" id="KW-1185">Reference proteome</keyword>
<dbReference type="EMBL" id="SOAY01000010">
    <property type="protein sequence ID" value="TDT46461.1"/>
    <property type="molecule type" value="Genomic_DNA"/>
</dbReference>
<feature type="active site" evidence="1">
    <location>
        <position position="138"/>
    </location>
</feature>
<dbReference type="InterPro" id="IPR036597">
    <property type="entry name" value="Fido-like_dom_sf"/>
</dbReference>
<name>A0A4R7K6H9_9FLAO</name>
<dbReference type="OrthoDB" id="9814400at2"/>
<dbReference type="InterPro" id="IPR013436">
    <property type="entry name" value="Mobile_mystery_prot_B"/>
</dbReference>
<proteinExistence type="predicted"/>
<reference evidence="4 5" key="1">
    <citation type="submission" date="2019-03" db="EMBL/GenBank/DDBJ databases">
        <title>Genomic Encyclopedia of Archaeal and Bacterial Type Strains, Phase II (KMG-II): from individual species to whole genera.</title>
        <authorList>
            <person name="Goeker M."/>
        </authorList>
    </citation>
    <scope>NUCLEOTIDE SEQUENCE [LARGE SCALE GENOMIC DNA]</scope>
    <source>
        <strain evidence="4 5">DSM 25233</strain>
    </source>
</reference>
<evidence type="ECO:0000313" key="5">
    <source>
        <dbReference type="Proteomes" id="UP000294749"/>
    </source>
</evidence>
<dbReference type="InterPro" id="IPR040198">
    <property type="entry name" value="Fido_containing"/>
</dbReference>